<dbReference type="PROSITE" id="PS00028">
    <property type="entry name" value="ZINC_FINGER_C2H2_1"/>
    <property type="match status" value="1"/>
</dbReference>
<feature type="domain" description="C2H2-type" evidence="3">
    <location>
        <begin position="307"/>
        <end position="335"/>
    </location>
</feature>
<dbReference type="GO" id="GO:0008270">
    <property type="term" value="F:zinc ion binding"/>
    <property type="evidence" value="ECO:0007669"/>
    <property type="project" value="UniProtKB-KW"/>
</dbReference>
<evidence type="ECO:0000313" key="4">
    <source>
        <dbReference type="EMBL" id="EMD38682.1"/>
    </source>
</evidence>
<gene>
    <name evidence="4" type="ORF">CERSUDRAFT_94219</name>
</gene>
<dbReference type="STRING" id="914234.M2RJN6"/>
<proteinExistence type="predicted"/>
<dbReference type="PROSITE" id="PS50157">
    <property type="entry name" value="ZINC_FINGER_C2H2_2"/>
    <property type="match status" value="2"/>
</dbReference>
<keyword evidence="1" id="KW-0862">Zinc</keyword>
<keyword evidence="1" id="KW-0863">Zinc-finger</keyword>
<feature type="region of interest" description="Disordered" evidence="2">
    <location>
        <begin position="329"/>
        <end position="383"/>
    </location>
</feature>
<dbReference type="InterPro" id="IPR036236">
    <property type="entry name" value="Znf_C2H2_sf"/>
</dbReference>
<name>M2RJN6_CERS8</name>
<dbReference type="SMART" id="SM00355">
    <property type="entry name" value="ZnF_C2H2"/>
    <property type="match status" value="2"/>
</dbReference>
<feature type="domain" description="C2H2-type" evidence="3">
    <location>
        <begin position="278"/>
        <end position="304"/>
    </location>
</feature>
<evidence type="ECO:0000313" key="5">
    <source>
        <dbReference type="Proteomes" id="UP000016930"/>
    </source>
</evidence>
<dbReference type="Proteomes" id="UP000016930">
    <property type="component" value="Unassembled WGS sequence"/>
</dbReference>
<feature type="compositionally biased region" description="Basic and acidic residues" evidence="2">
    <location>
        <begin position="343"/>
        <end position="368"/>
    </location>
</feature>
<dbReference type="AlphaFoldDB" id="M2RJN6"/>
<dbReference type="HOGENOM" id="CLU_707875_0_0_1"/>
<feature type="region of interest" description="Disordered" evidence="2">
    <location>
        <begin position="110"/>
        <end position="144"/>
    </location>
</feature>
<evidence type="ECO:0000256" key="1">
    <source>
        <dbReference type="PROSITE-ProRule" id="PRU00042"/>
    </source>
</evidence>
<dbReference type="EMBL" id="KB445795">
    <property type="protein sequence ID" value="EMD38682.1"/>
    <property type="molecule type" value="Genomic_DNA"/>
</dbReference>
<protein>
    <recommendedName>
        <fullName evidence="3">C2H2-type domain-containing protein</fullName>
    </recommendedName>
</protein>
<dbReference type="SUPFAM" id="SSF57667">
    <property type="entry name" value="beta-beta-alpha zinc fingers"/>
    <property type="match status" value="1"/>
</dbReference>
<dbReference type="Gene3D" id="3.30.160.60">
    <property type="entry name" value="Classic Zinc Finger"/>
    <property type="match status" value="1"/>
</dbReference>
<reference evidence="4 5" key="1">
    <citation type="journal article" date="2012" name="Proc. Natl. Acad. Sci. U.S.A.">
        <title>Comparative genomics of Ceriporiopsis subvermispora and Phanerochaete chrysosporium provide insight into selective ligninolysis.</title>
        <authorList>
            <person name="Fernandez-Fueyo E."/>
            <person name="Ruiz-Duenas F.J."/>
            <person name="Ferreira P."/>
            <person name="Floudas D."/>
            <person name="Hibbett D.S."/>
            <person name="Canessa P."/>
            <person name="Larrondo L.F."/>
            <person name="James T.Y."/>
            <person name="Seelenfreund D."/>
            <person name="Lobos S."/>
            <person name="Polanco R."/>
            <person name="Tello M."/>
            <person name="Honda Y."/>
            <person name="Watanabe T."/>
            <person name="Watanabe T."/>
            <person name="Ryu J.S."/>
            <person name="Kubicek C.P."/>
            <person name="Schmoll M."/>
            <person name="Gaskell J."/>
            <person name="Hammel K.E."/>
            <person name="St John F.J."/>
            <person name="Vanden Wymelenberg A."/>
            <person name="Sabat G."/>
            <person name="Splinter BonDurant S."/>
            <person name="Syed K."/>
            <person name="Yadav J.S."/>
            <person name="Doddapaneni H."/>
            <person name="Subramanian V."/>
            <person name="Lavin J.L."/>
            <person name="Oguiza J.A."/>
            <person name="Perez G."/>
            <person name="Pisabarro A.G."/>
            <person name="Ramirez L."/>
            <person name="Santoyo F."/>
            <person name="Master E."/>
            <person name="Coutinho P.M."/>
            <person name="Henrissat B."/>
            <person name="Lombard V."/>
            <person name="Magnuson J.K."/>
            <person name="Kuees U."/>
            <person name="Hori C."/>
            <person name="Igarashi K."/>
            <person name="Samejima M."/>
            <person name="Held B.W."/>
            <person name="Barry K.W."/>
            <person name="LaButti K.M."/>
            <person name="Lapidus A."/>
            <person name="Lindquist E.A."/>
            <person name="Lucas S.M."/>
            <person name="Riley R."/>
            <person name="Salamov A.A."/>
            <person name="Hoffmeister D."/>
            <person name="Schwenk D."/>
            <person name="Hadar Y."/>
            <person name="Yarden O."/>
            <person name="de Vries R.P."/>
            <person name="Wiebenga A."/>
            <person name="Stenlid J."/>
            <person name="Eastwood D."/>
            <person name="Grigoriev I.V."/>
            <person name="Berka R.M."/>
            <person name="Blanchette R.A."/>
            <person name="Kersten P."/>
            <person name="Martinez A.T."/>
            <person name="Vicuna R."/>
            <person name="Cullen D."/>
        </authorList>
    </citation>
    <scope>NUCLEOTIDE SEQUENCE [LARGE SCALE GENOMIC DNA]</scope>
    <source>
        <strain evidence="4 5">B</strain>
    </source>
</reference>
<evidence type="ECO:0000256" key="2">
    <source>
        <dbReference type="SAM" id="MobiDB-lite"/>
    </source>
</evidence>
<dbReference type="InterPro" id="IPR013087">
    <property type="entry name" value="Znf_C2H2_type"/>
</dbReference>
<evidence type="ECO:0000259" key="3">
    <source>
        <dbReference type="PROSITE" id="PS50157"/>
    </source>
</evidence>
<sequence length="482" mass="54283">MSLVCELGFDRGFDYVEPMHDNSLLNNVFTNDNIYHDMNVDLDQLYANPWLFEEPEFPLPETLAAAGLGPALEDPESYWEQPTDMGGLMYPDGTAAQDIFVFDDFVNSEDGEAQDAVDPTELHHPGTPATEVDYQDPLSPTPSEESVHMFADITNSFALAQAADEAPAPILAFDTDALYCQAPIDASNDQNVPPSAAPTPSASAGPLYTTKKRNTKRKREEIEEALVKNEDADGDWKPVIAPPRRKRAKKAKAEPKPEREAILAKEVKGKIVVPEGRYVCLVADCMKTFADSRGRTRHMNSHFGNLFECPECQGTFCRSDALYRHCKSEDKSEAKTQAKGKGKALDGEQKPQKTRKDDQPRAKGRPREQNSTLPPLHDLPRPLRRPQEEIAAEAAQRKEPRDPRVCLAKVRAIHGKEGEETTEEVKKGHDNYDWALMCFAPTGQWFYERYYIEYVRNPPKNDPITRDLKKWRQLYGLPPLPK</sequence>
<keyword evidence="1" id="KW-0479">Metal-binding</keyword>
<accession>M2RJN6</accession>
<dbReference type="OrthoDB" id="2649786at2759"/>
<feature type="region of interest" description="Disordered" evidence="2">
    <location>
        <begin position="185"/>
        <end position="217"/>
    </location>
</feature>
<organism evidence="4 5">
    <name type="scientific">Ceriporiopsis subvermispora (strain B)</name>
    <name type="common">White-rot fungus</name>
    <name type="synonym">Gelatoporia subvermispora</name>
    <dbReference type="NCBI Taxonomy" id="914234"/>
    <lineage>
        <taxon>Eukaryota</taxon>
        <taxon>Fungi</taxon>
        <taxon>Dikarya</taxon>
        <taxon>Basidiomycota</taxon>
        <taxon>Agaricomycotina</taxon>
        <taxon>Agaricomycetes</taxon>
        <taxon>Polyporales</taxon>
        <taxon>Gelatoporiaceae</taxon>
        <taxon>Gelatoporia</taxon>
    </lineage>
</organism>
<feature type="region of interest" description="Disordered" evidence="2">
    <location>
        <begin position="234"/>
        <end position="254"/>
    </location>
</feature>
<keyword evidence="5" id="KW-1185">Reference proteome</keyword>